<feature type="domain" description="Divergent 4Fe-4S mono-cluster" evidence="1">
    <location>
        <begin position="9"/>
        <end position="68"/>
    </location>
</feature>
<evidence type="ECO:0000259" key="1">
    <source>
        <dbReference type="Pfam" id="PF06902"/>
    </source>
</evidence>
<reference evidence="2 3" key="1">
    <citation type="submission" date="2019-08" db="EMBL/GenBank/DDBJ databases">
        <title>Genomes of Antarctic Bizionia species.</title>
        <authorList>
            <person name="Bowman J.P."/>
        </authorList>
    </citation>
    <scope>NUCLEOTIDE SEQUENCE [LARGE SCALE GENOMIC DNA]</scope>
    <source>
        <strain evidence="2 3">ADA-4</strain>
    </source>
</reference>
<evidence type="ECO:0000313" key="2">
    <source>
        <dbReference type="EMBL" id="TYB76904.1"/>
    </source>
</evidence>
<dbReference type="OrthoDB" id="9795032at2"/>
<name>A0A5D0R8J6_9FLAO</name>
<sequence length="76" mass="8663">MKVKPQTFSNKDITVIYNPTVCVNAEHCANQLSNVFKQYVIPWIDLDADTNENIINQIKKCPSGALKFYINKKEAC</sequence>
<dbReference type="Pfam" id="PF06902">
    <property type="entry name" value="Fer4_19"/>
    <property type="match status" value="1"/>
</dbReference>
<comment type="caution">
    <text evidence="2">The sequence shown here is derived from an EMBL/GenBank/DDBJ whole genome shotgun (WGS) entry which is preliminary data.</text>
</comment>
<dbReference type="AlphaFoldDB" id="A0A5D0R8J6"/>
<dbReference type="Proteomes" id="UP000323720">
    <property type="component" value="Unassembled WGS sequence"/>
</dbReference>
<dbReference type="EMBL" id="VSKK01000002">
    <property type="protein sequence ID" value="TYB76904.1"/>
    <property type="molecule type" value="Genomic_DNA"/>
</dbReference>
<keyword evidence="3" id="KW-1185">Reference proteome</keyword>
<protein>
    <submittedName>
        <fullName evidence="2">(4Fe-4S)-binding protein</fullName>
    </submittedName>
</protein>
<evidence type="ECO:0000313" key="3">
    <source>
        <dbReference type="Proteomes" id="UP000323720"/>
    </source>
</evidence>
<dbReference type="RefSeq" id="WP_148403740.1">
    <property type="nucleotide sequence ID" value="NZ_VSKK01000002.1"/>
</dbReference>
<proteinExistence type="predicted"/>
<accession>A0A5D0R8J6</accession>
<organism evidence="2 3">
    <name type="scientific">Bizionia myxarmorum</name>
    <dbReference type="NCBI Taxonomy" id="291186"/>
    <lineage>
        <taxon>Bacteria</taxon>
        <taxon>Pseudomonadati</taxon>
        <taxon>Bacteroidota</taxon>
        <taxon>Flavobacteriia</taxon>
        <taxon>Flavobacteriales</taxon>
        <taxon>Flavobacteriaceae</taxon>
        <taxon>Bizionia</taxon>
    </lineage>
</organism>
<gene>
    <name evidence="2" type="ORF">ES674_09370</name>
</gene>
<dbReference type="InterPro" id="IPR010693">
    <property type="entry name" value="Divergent_4Fe-4S_mono-cluster"/>
</dbReference>